<keyword evidence="2" id="KW-1185">Reference proteome</keyword>
<comment type="caution">
    <text evidence="1">The sequence shown here is derived from an EMBL/GenBank/DDBJ whole genome shotgun (WGS) entry which is preliminary data.</text>
</comment>
<dbReference type="AlphaFoldDB" id="A0A7X1FWB8"/>
<dbReference type="Proteomes" id="UP000551327">
    <property type="component" value="Unassembled WGS sequence"/>
</dbReference>
<reference evidence="1 2" key="1">
    <citation type="submission" date="2020-08" db="EMBL/GenBank/DDBJ databases">
        <title>The genome sequence of type strain Novosphingobium piscinae KCTC 42194.</title>
        <authorList>
            <person name="Liu Y."/>
        </authorList>
    </citation>
    <scope>NUCLEOTIDE SEQUENCE [LARGE SCALE GENOMIC DNA]</scope>
    <source>
        <strain evidence="1 2">KCTC 42194</strain>
    </source>
</reference>
<protein>
    <submittedName>
        <fullName evidence="1">Uncharacterized protein</fullName>
    </submittedName>
</protein>
<dbReference type="EMBL" id="JACLAX010000002">
    <property type="protein sequence ID" value="MBC2668179.1"/>
    <property type="molecule type" value="Genomic_DNA"/>
</dbReference>
<dbReference type="RefSeq" id="WP_185678057.1">
    <property type="nucleotide sequence ID" value="NZ_JACLAX010000002.1"/>
</dbReference>
<organism evidence="1 2">
    <name type="scientific">Novosphingobium piscinae</name>
    <dbReference type="NCBI Taxonomy" id="1507448"/>
    <lineage>
        <taxon>Bacteria</taxon>
        <taxon>Pseudomonadati</taxon>
        <taxon>Pseudomonadota</taxon>
        <taxon>Alphaproteobacteria</taxon>
        <taxon>Sphingomonadales</taxon>
        <taxon>Sphingomonadaceae</taxon>
        <taxon>Novosphingobium</taxon>
    </lineage>
</organism>
<evidence type="ECO:0000313" key="1">
    <source>
        <dbReference type="EMBL" id="MBC2668179.1"/>
    </source>
</evidence>
<sequence length="66" mass="7228">MSGERTEKALARAEQALRRIDAARGRVAITLADQTRHNDRLRQAIAETLRDLDRMLATPDDGGAAA</sequence>
<evidence type="ECO:0000313" key="2">
    <source>
        <dbReference type="Proteomes" id="UP000551327"/>
    </source>
</evidence>
<accession>A0A7X1FWB8</accession>
<name>A0A7X1FWB8_9SPHN</name>
<proteinExistence type="predicted"/>
<gene>
    <name evidence="1" type="ORF">H7F53_03360</name>
</gene>